<evidence type="ECO:0008006" key="3">
    <source>
        <dbReference type="Google" id="ProtNLM"/>
    </source>
</evidence>
<sequence length="166" mass="18410">MGALVAKRLGAQLMDNHLINDPVFTALGANGFGDLPPAAFGYAQRVRHIVHEAVVEAPGVVRHVFTNWLVDTEADRRSAEEIRDIARVRLASFHPVWLTCDAAEIHRRIDHPERRARNKLRDPAKVADALRRPGLPAPDDALRLDTTALPPADAADRIVAWIDERS</sequence>
<protein>
    <recommendedName>
        <fullName evidence="3">Adenylyl-sulfate kinase</fullName>
    </recommendedName>
</protein>
<reference evidence="1 2" key="1">
    <citation type="submission" date="2020-05" db="EMBL/GenBank/DDBJ databases">
        <title>Flexivirga sp. ID2601S isolated from air conditioner.</title>
        <authorList>
            <person name="Kim D.H."/>
        </authorList>
    </citation>
    <scope>NUCLEOTIDE SEQUENCE [LARGE SCALE GENOMIC DNA]</scope>
    <source>
        <strain evidence="1 2">ID2601S</strain>
    </source>
</reference>
<comment type="caution">
    <text evidence="1">The sequence shown here is derived from an EMBL/GenBank/DDBJ whole genome shotgun (WGS) entry which is preliminary data.</text>
</comment>
<dbReference type="Gene3D" id="3.40.50.300">
    <property type="entry name" value="P-loop containing nucleotide triphosphate hydrolases"/>
    <property type="match status" value="1"/>
</dbReference>
<organism evidence="1 2">
    <name type="scientific">Flexivirga aerilata</name>
    <dbReference type="NCBI Taxonomy" id="1656889"/>
    <lineage>
        <taxon>Bacteria</taxon>
        <taxon>Bacillati</taxon>
        <taxon>Actinomycetota</taxon>
        <taxon>Actinomycetes</taxon>
        <taxon>Micrococcales</taxon>
        <taxon>Dermacoccaceae</taxon>
        <taxon>Flexivirga</taxon>
    </lineage>
</organism>
<evidence type="ECO:0000313" key="2">
    <source>
        <dbReference type="Proteomes" id="UP000557772"/>
    </source>
</evidence>
<name>A0A849AJT0_9MICO</name>
<dbReference type="InterPro" id="IPR027417">
    <property type="entry name" value="P-loop_NTPase"/>
</dbReference>
<proteinExistence type="predicted"/>
<accession>A0A849AJT0</accession>
<dbReference type="SUPFAM" id="SSF52540">
    <property type="entry name" value="P-loop containing nucleoside triphosphate hydrolases"/>
    <property type="match status" value="1"/>
</dbReference>
<gene>
    <name evidence="1" type="ORF">HJ588_15470</name>
</gene>
<evidence type="ECO:0000313" key="1">
    <source>
        <dbReference type="EMBL" id="NNG40665.1"/>
    </source>
</evidence>
<dbReference type="EMBL" id="JABENB010000002">
    <property type="protein sequence ID" value="NNG40665.1"/>
    <property type="molecule type" value="Genomic_DNA"/>
</dbReference>
<keyword evidence="2" id="KW-1185">Reference proteome</keyword>
<dbReference type="AlphaFoldDB" id="A0A849AJT0"/>
<dbReference type="Proteomes" id="UP000557772">
    <property type="component" value="Unassembled WGS sequence"/>
</dbReference>